<protein>
    <submittedName>
        <fullName evidence="2">Mammalian cell entry protein</fullName>
    </submittedName>
</protein>
<gene>
    <name evidence="2" type="ORF">A5708_23765</name>
</gene>
<dbReference type="InterPro" id="IPR003399">
    <property type="entry name" value="Mce/MlaD"/>
</dbReference>
<reference evidence="2 3" key="1">
    <citation type="submission" date="2016-06" db="EMBL/GenBank/DDBJ databases">
        <authorList>
            <person name="Kjaerup R.B."/>
            <person name="Dalgaard T.S."/>
            <person name="Juul-Madsen H.R."/>
        </authorList>
    </citation>
    <scope>NUCLEOTIDE SEQUENCE [LARGE SCALE GENOMIC DNA]</scope>
    <source>
        <strain evidence="2 3">E1334</strain>
    </source>
</reference>
<sequence>MMLRVTAAFSAFAVMITAFLVYVAHLGIRIAPPADRTNLAMDVADVNNLVVGSNVLLRGVPVGKVERVEASSSHATIHFFIDNQFKVPRDTVVHLENLSALGESYLELEPPKSGGPPFKDGQRIPTESVVAPQSISDLGAAVGRTLNQLDPGELQKVVNEADAGLPDPYAVLPNLERASKVLHNTTAGLNGRGRQALENLQSLLEHAGFVGSLLAQAAPDVKALGPYIKKMWQAGLNQNLRADMPGTVYVFGRFMQRIQQFLDDRGSDLRVLTEPLMPNVEAIASALRNIDSSQILTNLLAAVPPDGSIELHVALPPQPAQTPSPAADQ</sequence>
<accession>A0A1A2YW99</accession>
<dbReference type="OrthoDB" id="4371474at2"/>
<proteinExistence type="predicted"/>
<dbReference type="PANTHER" id="PTHR33371">
    <property type="entry name" value="INTERMEMBRANE PHOSPHOLIPID TRANSPORT SYSTEM BINDING PROTEIN MLAD-RELATED"/>
    <property type="match status" value="1"/>
</dbReference>
<dbReference type="AlphaFoldDB" id="A0A1A2YW99"/>
<feature type="domain" description="Mce/MlaD" evidence="1">
    <location>
        <begin position="41"/>
        <end position="111"/>
    </location>
</feature>
<organism evidence="2 3">
    <name type="scientific">Mycobacterium colombiense</name>
    <dbReference type="NCBI Taxonomy" id="339268"/>
    <lineage>
        <taxon>Bacteria</taxon>
        <taxon>Bacillati</taxon>
        <taxon>Actinomycetota</taxon>
        <taxon>Actinomycetes</taxon>
        <taxon>Mycobacteriales</taxon>
        <taxon>Mycobacteriaceae</taxon>
        <taxon>Mycobacterium</taxon>
        <taxon>Mycobacterium avium complex (MAC)</taxon>
    </lineage>
</organism>
<dbReference type="Pfam" id="PF02470">
    <property type="entry name" value="MlaD"/>
    <property type="match status" value="1"/>
</dbReference>
<evidence type="ECO:0000259" key="1">
    <source>
        <dbReference type="Pfam" id="PF02470"/>
    </source>
</evidence>
<dbReference type="InterPro" id="IPR052336">
    <property type="entry name" value="MlaD_Phospholipid_Transporter"/>
</dbReference>
<name>A0A1A2YW99_9MYCO</name>
<evidence type="ECO:0000313" key="2">
    <source>
        <dbReference type="EMBL" id="OBI41693.1"/>
    </source>
</evidence>
<evidence type="ECO:0000313" key="3">
    <source>
        <dbReference type="Proteomes" id="UP000091846"/>
    </source>
</evidence>
<dbReference type="PANTHER" id="PTHR33371:SF4">
    <property type="entry name" value="INTERMEMBRANE PHOSPHOLIPID TRANSPORT SYSTEM BINDING PROTEIN MLAD"/>
    <property type="match status" value="1"/>
</dbReference>
<comment type="caution">
    <text evidence="2">The sequence shown here is derived from an EMBL/GenBank/DDBJ whole genome shotgun (WGS) entry which is preliminary data.</text>
</comment>
<dbReference type="Proteomes" id="UP000091846">
    <property type="component" value="Unassembled WGS sequence"/>
</dbReference>
<dbReference type="EMBL" id="LZKI01000080">
    <property type="protein sequence ID" value="OBI41693.1"/>
    <property type="molecule type" value="Genomic_DNA"/>
</dbReference>